<accession>A0A1H6W7Z2</accession>
<dbReference type="InterPro" id="IPR008554">
    <property type="entry name" value="Glutaredoxin-like"/>
</dbReference>
<dbReference type="eggNOG" id="COG0695">
    <property type="taxonomic scope" value="Bacteria"/>
</dbReference>
<dbReference type="Proteomes" id="UP000183315">
    <property type="component" value="Unassembled WGS sequence"/>
</dbReference>
<name>A0A1H6W7Z2_9MICO</name>
<keyword evidence="2" id="KW-1185">Reference proteome</keyword>
<dbReference type="RefSeq" id="WP_042213314.1">
    <property type="nucleotide sequence ID" value="NZ_BBLU01000003.1"/>
</dbReference>
<dbReference type="STRING" id="1043493.SAMN05421637_0887"/>
<dbReference type="SUPFAM" id="SSF52833">
    <property type="entry name" value="Thioredoxin-like"/>
    <property type="match status" value="1"/>
</dbReference>
<organism evidence="1 2">
    <name type="scientific">Demequina mangrovi</name>
    <dbReference type="NCBI Taxonomy" id="1043493"/>
    <lineage>
        <taxon>Bacteria</taxon>
        <taxon>Bacillati</taxon>
        <taxon>Actinomycetota</taxon>
        <taxon>Actinomycetes</taxon>
        <taxon>Micrococcales</taxon>
        <taxon>Demequinaceae</taxon>
        <taxon>Demequina</taxon>
    </lineage>
</organism>
<protein>
    <submittedName>
        <fullName evidence="1">Glutaredoxin-like domain</fullName>
    </submittedName>
</protein>
<reference evidence="2" key="1">
    <citation type="submission" date="2016-10" db="EMBL/GenBank/DDBJ databases">
        <authorList>
            <person name="Varghese N."/>
        </authorList>
    </citation>
    <scope>NUCLEOTIDE SEQUENCE [LARGE SCALE GENOMIC DNA]</scope>
    <source>
        <strain evidence="2">DSM 24868</strain>
    </source>
</reference>
<dbReference type="AlphaFoldDB" id="A0A1H6W7Z2"/>
<dbReference type="Gene3D" id="3.40.30.10">
    <property type="entry name" value="Glutaredoxin"/>
    <property type="match status" value="1"/>
</dbReference>
<evidence type="ECO:0000313" key="2">
    <source>
        <dbReference type="Proteomes" id="UP000183315"/>
    </source>
</evidence>
<dbReference type="OrthoDB" id="8779161at2"/>
<dbReference type="InterPro" id="IPR036249">
    <property type="entry name" value="Thioredoxin-like_sf"/>
</dbReference>
<dbReference type="Pfam" id="PF05768">
    <property type="entry name" value="Glrx-like"/>
    <property type="match status" value="1"/>
</dbReference>
<gene>
    <name evidence="1" type="ORF">SAMN05421637_0887</name>
</gene>
<dbReference type="EMBL" id="FNZI01000002">
    <property type="protein sequence ID" value="SEJ13161.1"/>
    <property type="molecule type" value="Genomic_DNA"/>
</dbReference>
<proteinExistence type="predicted"/>
<evidence type="ECO:0000313" key="1">
    <source>
        <dbReference type="EMBL" id="SEJ13161.1"/>
    </source>
</evidence>
<sequence>MPARVLLLGRAGCHLCDDARAVVEAVCGERGEAWEEVDIDTDADLKARYGDEIPVVKVDGETVGFWRIDADRLHRALS</sequence>